<evidence type="ECO:0000313" key="3">
    <source>
        <dbReference type="Proteomes" id="UP000460132"/>
    </source>
</evidence>
<dbReference type="PANTHER" id="PTHR34614:SF2">
    <property type="entry name" value="TRANSPOSASE IS4-LIKE DOMAIN-CONTAINING PROTEIN"/>
    <property type="match status" value="1"/>
</dbReference>
<reference evidence="2 3" key="1">
    <citation type="submission" date="2020-01" db="EMBL/GenBank/DDBJ databases">
        <title>Vaginal microbiome of pregnant Indian women: Insights into the genome of dominants Lactobacillus species.</title>
        <authorList>
            <person name="Das B."/>
            <person name="Mehta O."/>
            <person name="Ghosh T.S."/>
            <person name="Kothidar A."/>
            <person name="Gowtham M.R."/>
            <person name="Mitra R."/>
            <person name="Kshetrapal P."/>
            <person name="Wadhwa N."/>
            <person name="Thiruvengadam R."/>
            <person name="Nair G.B."/>
            <person name="Bhatnagar S."/>
            <person name="Pore S."/>
        </authorList>
    </citation>
    <scope>NUCLEOTIDE SEQUENCE [LARGE SCALE GENOMIC DNA]</scope>
    <source>
        <strain evidence="2 3">Indica2</strain>
    </source>
</reference>
<dbReference type="GO" id="GO:0004803">
    <property type="term" value="F:transposase activity"/>
    <property type="evidence" value="ECO:0007669"/>
    <property type="project" value="InterPro"/>
</dbReference>
<feature type="domain" description="Transposase IS4-like" evidence="1">
    <location>
        <begin position="54"/>
        <end position="333"/>
    </location>
</feature>
<dbReference type="SUPFAM" id="SSF53098">
    <property type="entry name" value="Ribonuclease H-like"/>
    <property type="match status" value="1"/>
</dbReference>
<name>A0A7X4KTC8_9LACO</name>
<comment type="caution">
    <text evidence="2">The sequence shown here is derived from an EMBL/GenBank/DDBJ whole genome shotgun (WGS) entry which is preliminary data.</text>
</comment>
<dbReference type="GO" id="GO:0003677">
    <property type="term" value="F:DNA binding"/>
    <property type="evidence" value="ECO:0007669"/>
    <property type="project" value="InterPro"/>
</dbReference>
<dbReference type="Pfam" id="PF01609">
    <property type="entry name" value="DDE_Tnp_1"/>
    <property type="match status" value="1"/>
</dbReference>
<dbReference type="AlphaFoldDB" id="A0A7X4KTC8"/>
<dbReference type="GO" id="GO:0006313">
    <property type="term" value="P:DNA transposition"/>
    <property type="evidence" value="ECO:0007669"/>
    <property type="project" value="InterPro"/>
</dbReference>
<evidence type="ECO:0000313" key="2">
    <source>
        <dbReference type="EMBL" id="MYN52897.1"/>
    </source>
</evidence>
<protein>
    <submittedName>
        <fullName evidence="2">IS1634 family transposase</fullName>
    </submittedName>
</protein>
<accession>A0A7X4KTC8</accession>
<evidence type="ECO:0000259" key="1">
    <source>
        <dbReference type="Pfam" id="PF01609"/>
    </source>
</evidence>
<dbReference type="RefSeq" id="WP_160810935.1">
    <property type="nucleotide sequence ID" value="NZ_JAGSXU010000007.1"/>
</dbReference>
<dbReference type="InterPro" id="IPR047654">
    <property type="entry name" value="IS1634_transpos"/>
</dbReference>
<gene>
    <name evidence="2" type="ORF">GTK63_00900</name>
</gene>
<sequence>MYRSLSLLAQHKEALVSAAYHHSTKVRPRDTRILYYDCTNFYFEIEAAEDMKQYGFSKEHRPNPIIQMGLFMDANGLPLSFTLFDGNQNEQPSMKSLEKEIIRDFKLSDFVVCTDAGLSSKQNRQYNSLGNRHFITTQSIKKLKKSLKEWALGPNGWKKTNSKQEYNLNKLDLDNDDSIYYKMRPINEDKLEQNLFVTFSPKYLRYQRQIRENQINRAIKQANFKQKGRKNNPNDPARFITEKHFTENGEKADKVQYVINKDQIKKEEMFDGFYGICTDLEASPLELIKINKSRWEIERCFREMKTEFQACPVYLRREERIKSHFLVCFLALLVFRLFKQKVPGYSSYELVKTLRKFVLTEISPGDYIPIFQRTDLTDKIHESFGFRLDRELITQKYFKKIFNQTKI</sequence>
<proteinExistence type="predicted"/>
<dbReference type="EMBL" id="WWFF01000001">
    <property type="protein sequence ID" value="MYN52897.1"/>
    <property type="molecule type" value="Genomic_DNA"/>
</dbReference>
<dbReference type="InterPro" id="IPR002559">
    <property type="entry name" value="Transposase_11"/>
</dbReference>
<dbReference type="PANTHER" id="PTHR34614">
    <property type="match status" value="1"/>
</dbReference>
<organism evidence="2 3">
    <name type="scientific">Lactobacillus crispatus</name>
    <dbReference type="NCBI Taxonomy" id="47770"/>
    <lineage>
        <taxon>Bacteria</taxon>
        <taxon>Bacillati</taxon>
        <taxon>Bacillota</taxon>
        <taxon>Bacilli</taxon>
        <taxon>Lactobacillales</taxon>
        <taxon>Lactobacillaceae</taxon>
        <taxon>Lactobacillus</taxon>
    </lineage>
</organism>
<dbReference type="Proteomes" id="UP000460132">
    <property type="component" value="Unassembled WGS sequence"/>
</dbReference>
<dbReference type="NCBIfam" id="NF033559">
    <property type="entry name" value="transpos_IS1634"/>
    <property type="match status" value="1"/>
</dbReference>
<dbReference type="InterPro" id="IPR012337">
    <property type="entry name" value="RNaseH-like_sf"/>
</dbReference>